<sequence length="70" mass="7831">MKILAAIYAVALAGLATYMNCVDDHMPWAKELFACLALLGFGFYVAVGHRLVAEQIVDWIDDLKHHKLDN</sequence>
<protein>
    <submittedName>
        <fullName evidence="2">Uncharacterized protein</fullName>
    </submittedName>
</protein>
<dbReference type="GeneID" id="77258237"/>
<gene>
    <name evidence="2" type="ORF">MARSALSMR5_04353</name>
</gene>
<keyword evidence="1" id="KW-1133">Transmembrane helix</keyword>
<organism evidence="2 3">
    <name type="scientific">Marinobacter salarius</name>
    <dbReference type="NCBI Taxonomy" id="1420917"/>
    <lineage>
        <taxon>Bacteria</taxon>
        <taxon>Pseudomonadati</taxon>
        <taxon>Pseudomonadota</taxon>
        <taxon>Gammaproteobacteria</taxon>
        <taxon>Pseudomonadales</taxon>
        <taxon>Marinobacteraceae</taxon>
        <taxon>Marinobacter</taxon>
    </lineage>
</organism>
<dbReference type="RefSeq" id="WP_085682312.1">
    <property type="nucleotide sequence ID" value="NZ_CP020932.1"/>
</dbReference>
<evidence type="ECO:0000256" key="1">
    <source>
        <dbReference type="SAM" id="Phobius"/>
    </source>
</evidence>
<keyword evidence="2" id="KW-0614">Plasmid</keyword>
<reference evidence="2 3" key="1">
    <citation type="submission" date="2017-04" db="EMBL/GenBank/DDBJ databases">
        <title>Genome Sequence of Marinobacter salarius strain SMR5 Isolated from a culture of the Diatom Skeletonema marinoi.</title>
        <authorList>
            <person name="Topel M."/>
            <person name="Pinder M.I.M."/>
            <person name="Johansson O.N."/>
            <person name="Kourtchenko O."/>
            <person name="Godhe A."/>
            <person name="Clarke A.K."/>
        </authorList>
    </citation>
    <scope>NUCLEOTIDE SEQUENCE [LARGE SCALE GENOMIC DNA]</scope>
    <source>
        <strain evidence="2 3">SMR5</strain>
        <plasmid evidence="3">Plasmid psmr5</plasmid>
    </source>
</reference>
<evidence type="ECO:0000313" key="2">
    <source>
        <dbReference type="EMBL" id="ARM86370.1"/>
    </source>
</evidence>
<geneLocation type="plasmid" evidence="3">
    <name>psmr5</name>
</geneLocation>
<feature type="transmembrane region" description="Helical" evidence="1">
    <location>
        <begin position="31"/>
        <end position="47"/>
    </location>
</feature>
<accession>A0A1W6KG40</accession>
<evidence type="ECO:0000313" key="3">
    <source>
        <dbReference type="Proteomes" id="UP000193100"/>
    </source>
</evidence>
<keyword evidence="1" id="KW-0812">Transmembrane</keyword>
<keyword evidence="1" id="KW-0472">Membrane</keyword>
<dbReference type="AlphaFoldDB" id="A0A1W6KG40"/>
<dbReference type="EMBL" id="CP020932">
    <property type="protein sequence ID" value="ARM86370.1"/>
    <property type="molecule type" value="Genomic_DNA"/>
</dbReference>
<name>A0A1W6KG40_9GAMM</name>
<dbReference type="Proteomes" id="UP000193100">
    <property type="component" value="Plasmid pSMR5"/>
</dbReference>
<proteinExistence type="predicted"/>